<sequence length="67" mass="7362">MRGQQQAKAQGKHFGRPKGTAKPVQELLKEYPGILKDLKSGLSIRKTAAFRNVSVDTVQRVKKALAS</sequence>
<name>A0A6C0GNX3_9BACT</name>
<dbReference type="Proteomes" id="UP000480178">
    <property type="component" value="Chromosome"/>
</dbReference>
<dbReference type="EMBL" id="CP048222">
    <property type="protein sequence ID" value="QHT69748.1"/>
    <property type="molecule type" value="Genomic_DNA"/>
</dbReference>
<evidence type="ECO:0000313" key="2">
    <source>
        <dbReference type="EMBL" id="QHT69748.1"/>
    </source>
</evidence>
<protein>
    <recommendedName>
        <fullName evidence="4">Recombinase family protein</fullName>
    </recommendedName>
</protein>
<dbReference type="AlphaFoldDB" id="A0A6C0GNX3"/>
<evidence type="ECO:0008006" key="4">
    <source>
        <dbReference type="Google" id="ProtNLM"/>
    </source>
</evidence>
<reference evidence="2 3" key="1">
    <citation type="submission" date="2020-01" db="EMBL/GenBank/DDBJ databases">
        <authorList>
            <person name="Kim M.K."/>
        </authorList>
    </citation>
    <scope>NUCLEOTIDE SEQUENCE [LARGE SCALE GENOMIC DNA]</scope>
    <source>
        <strain evidence="2 3">172606-1</strain>
    </source>
</reference>
<keyword evidence="3" id="KW-1185">Reference proteome</keyword>
<dbReference type="KEGG" id="rhoz:GXP67_25420"/>
<proteinExistence type="predicted"/>
<feature type="region of interest" description="Disordered" evidence="1">
    <location>
        <begin position="1"/>
        <end position="23"/>
    </location>
</feature>
<gene>
    <name evidence="2" type="ORF">GXP67_25420</name>
</gene>
<evidence type="ECO:0000313" key="3">
    <source>
        <dbReference type="Proteomes" id="UP000480178"/>
    </source>
</evidence>
<accession>A0A6C0GNX3</accession>
<evidence type="ECO:0000256" key="1">
    <source>
        <dbReference type="SAM" id="MobiDB-lite"/>
    </source>
</evidence>
<organism evidence="2 3">
    <name type="scientific">Rhodocytophaga rosea</name>
    <dbReference type="NCBI Taxonomy" id="2704465"/>
    <lineage>
        <taxon>Bacteria</taxon>
        <taxon>Pseudomonadati</taxon>
        <taxon>Bacteroidota</taxon>
        <taxon>Cytophagia</taxon>
        <taxon>Cytophagales</taxon>
        <taxon>Rhodocytophagaceae</taxon>
        <taxon>Rhodocytophaga</taxon>
    </lineage>
</organism>
<dbReference type="RefSeq" id="WP_162445732.1">
    <property type="nucleotide sequence ID" value="NZ_CP048222.1"/>
</dbReference>